<name>A0A398D305_9BACT</name>
<sequence>MTVCFAVIYGCFFFLCKRGAVLPALCAYTADPYDAVGSFGIQLAAIVCFVAFVRAMRMRQSANDGEVLFFARSLAVVDLTVLATMVSDVIAMLRTVPSWGHAVLGWSIFADNLVMAAASAMLCALAARAGRAPAPGVHLLPWRTTLLVWVVVAGMLAVYPSTWESGMLGGVLTALVGMLALFALVATGARSLLGYAQSMDAGYGTTILGWPGRSVPWRRLAPVTFALLAAAGFATWTLVAEAVPSSRVVTVLGVYALLEFCGVLTGHVTLTRFLELI</sequence>
<feature type="transmembrane region" description="Helical" evidence="1">
    <location>
        <begin position="165"/>
        <end position="189"/>
    </location>
</feature>
<keyword evidence="1" id="KW-0812">Transmembrane</keyword>
<protein>
    <submittedName>
        <fullName evidence="2">Uncharacterized protein</fullName>
    </submittedName>
</protein>
<evidence type="ECO:0000256" key="1">
    <source>
        <dbReference type="SAM" id="Phobius"/>
    </source>
</evidence>
<dbReference type="AlphaFoldDB" id="A0A398D305"/>
<proteinExistence type="predicted"/>
<feature type="transmembrane region" description="Helical" evidence="1">
    <location>
        <begin position="139"/>
        <end position="159"/>
    </location>
</feature>
<evidence type="ECO:0000313" key="3">
    <source>
        <dbReference type="Proteomes" id="UP000266328"/>
    </source>
</evidence>
<dbReference type="RefSeq" id="WP_119088530.1">
    <property type="nucleotide sequence ID" value="NZ_QXIS01000006.1"/>
</dbReference>
<dbReference type="Proteomes" id="UP000266328">
    <property type="component" value="Unassembled WGS sequence"/>
</dbReference>
<gene>
    <name evidence="2" type="ORF">SMC7_01055</name>
</gene>
<keyword evidence="1" id="KW-0472">Membrane</keyword>
<keyword evidence="3" id="KW-1185">Reference proteome</keyword>
<feature type="transmembrane region" description="Helical" evidence="1">
    <location>
        <begin position="36"/>
        <end position="55"/>
    </location>
</feature>
<feature type="transmembrane region" description="Helical" evidence="1">
    <location>
        <begin position="220"/>
        <end position="240"/>
    </location>
</feature>
<feature type="transmembrane region" description="Helical" evidence="1">
    <location>
        <begin position="103"/>
        <end position="127"/>
    </location>
</feature>
<evidence type="ECO:0000313" key="2">
    <source>
        <dbReference type="EMBL" id="RIE06627.1"/>
    </source>
</evidence>
<organism evidence="2 3">
    <name type="scientific">Candidatus Cryosericum terrychapinii</name>
    <dbReference type="NCBI Taxonomy" id="2290919"/>
    <lineage>
        <taxon>Bacteria</taxon>
        <taxon>Pseudomonadati</taxon>
        <taxon>Caldisericota/Cryosericota group</taxon>
        <taxon>Candidatus Cryosericota</taxon>
        <taxon>Candidatus Cryosericia</taxon>
        <taxon>Candidatus Cryosericales</taxon>
        <taxon>Candidatus Cryosericaceae</taxon>
        <taxon>Candidatus Cryosericum</taxon>
    </lineage>
</organism>
<reference evidence="2 3" key="1">
    <citation type="submission" date="2018-09" db="EMBL/GenBank/DDBJ databases">
        <title>Discovery and Ecogenomic Context for Candidatus Cryosericales, a Global Caldiserica Order Active in Thawing Permafrost.</title>
        <authorList>
            <person name="Martinez M.A."/>
            <person name="Woodcroft B.J."/>
            <person name="Ignacio Espinoza J.C."/>
            <person name="Zayed A."/>
            <person name="Singleton C.M."/>
            <person name="Boyd J."/>
            <person name="Li Y.-F."/>
            <person name="Purvine S."/>
            <person name="Maughan H."/>
            <person name="Hodgkins S.B."/>
            <person name="Anderson D."/>
            <person name="Sederholm M."/>
            <person name="Temperton B."/>
            <person name="Saleska S.R."/>
            <person name="Tyson G.W."/>
            <person name="Rich V.I."/>
        </authorList>
    </citation>
    <scope>NUCLEOTIDE SEQUENCE [LARGE SCALE GENOMIC DNA]</scope>
    <source>
        <strain evidence="2 3">SMC7</strain>
    </source>
</reference>
<feature type="transmembrane region" description="Helical" evidence="1">
    <location>
        <begin position="67"/>
        <end position="91"/>
    </location>
</feature>
<dbReference type="EMBL" id="QXIS01000006">
    <property type="protein sequence ID" value="RIE06627.1"/>
    <property type="molecule type" value="Genomic_DNA"/>
</dbReference>
<comment type="caution">
    <text evidence="2">The sequence shown here is derived from an EMBL/GenBank/DDBJ whole genome shotgun (WGS) entry which is preliminary data.</text>
</comment>
<accession>A0A398D305</accession>
<keyword evidence="1" id="KW-1133">Transmembrane helix</keyword>
<feature type="transmembrane region" description="Helical" evidence="1">
    <location>
        <begin position="252"/>
        <end position="274"/>
    </location>
</feature>